<name>A0A0W0TZU7_9GAMM</name>
<dbReference type="GO" id="GO:0043024">
    <property type="term" value="F:ribosomal small subunit binding"/>
    <property type="evidence" value="ECO:0007669"/>
    <property type="project" value="TreeGrafter"/>
</dbReference>
<evidence type="ECO:0000313" key="10">
    <source>
        <dbReference type="Proteomes" id="UP000251942"/>
    </source>
</evidence>
<evidence type="ECO:0000256" key="2">
    <source>
        <dbReference type="ARBA" id="ARBA00038434"/>
    </source>
</evidence>
<evidence type="ECO:0000256" key="5">
    <source>
        <dbReference type="ARBA" id="ARBA00041319"/>
    </source>
</evidence>
<dbReference type="RefSeq" id="WP_058444880.1">
    <property type="nucleotide sequence ID" value="NZ_CAAAHT010000027.1"/>
</dbReference>
<dbReference type="Gene3D" id="3.30.160.100">
    <property type="entry name" value="Ribosome hibernation promotion factor-like"/>
    <property type="match status" value="1"/>
</dbReference>
<evidence type="ECO:0000256" key="4">
    <source>
        <dbReference type="ARBA" id="ARBA00041148"/>
    </source>
</evidence>
<evidence type="ECO:0000313" key="8">
    <source>
        <dbReference type="EMBL" id="STX37524.1"/>
    </source>
</evidence>
<dbReference type="Proteomes" id="UP000251942">
    <property type="component" value="Unassembled WGS sequence"/>
</dbReference>
<evidence type="ECO:0000313" key="7">
    <source>
        <dbReference type="EMBL" id="SPX60172.1"/>
    </source>
</evidence>
<dbReference type="Proteomes" id="UP000254033">
    <property type="component" value="Unassembled WGS sequence"/>
</dbReference>
<dbReference type="OrthoDB" id="9795980at2"/>
<sequence length="97" mass="11312">MQINFTGHNVEVTPALKAFTEDKFTKLERHFDRITSIHVVFDVQKLSQIAEASILISKAKLHARAESEDMYVAINTLVDKLDRQLIEHKEKIREHRE</sequence>
<reference evidence="6 9" key="1">
    <citation type="submission" date="2015-11" db="EMBL/GenBank/DDBJ databases">
        <title>Genomic analysis of 38 Legionella species identifies large and diverse effector repertoires.</title>
        <authorList>
            <person name="Burstein D."/>
            <person name="Amaro F."/>
            <person name="Zusman T."/>
            <person name="Lifshitz Z."/>
            <person name="Cohen O."/>
            <person name="Gilbert J.A."/>
            <person name="Pupko T."/>
            <person name="Shuman H.A."/>
            <person name="Segal G."/>
        </authorList>
    </citation>
    <scope>NUCLEOTIDE SEQUENCE [LARGE SCALE GENOMIC DNA]</scope>
    <source>
        <strain evidence="6 9">WO-44C</strain>
    </source>
</reference>
<dbReference type="PANTHER" id="PTHR33231:SF1">
    <property type="entry name" value="30S RIBOSOMAL PROTEIN"/>
    <property type="match status" value="1"/>
</dbReference>
<dbReference type="NCBIfam" id="TIGR00741">
    <property type="entry name" value="yfiA"/>
    <property type="match status" value="1"/>
</dbReference>
<dbReference type="AlphaFoldDB" id="A0A0W0TZU7"/>
<dbReference type="EMBL" id="LNYB01000032">
    <property type="protein sequence ID" value="KTD01256.1"/>
    <property type="molecule type" value="Genomic_DNA"/>
</dbReference>
<evidence type="ECO:0000313" key="11">
    <source>
        <dbReference type="Proteomes" id="UP000254033"/>
    </source>
</evidence>
<evidence type="ECO:0000313" key="9">
    <source>
        <dbReference type="Proteomes" id="UP000054698"/>
    </source>
</evidence>
<dbReference type="GO" id="GO:0045900">
    <property type="term" value="P:negative regulation of translational elongation"/>
    <property type="evidence" value="ECO:0007669"/>
    <property type="project" value="TreeGrafter"/>
</dbReference>
<keyword evidence="1" id="KW-0810">Translation regulation</keyword>
<proteinExistence type="inferred from homology"/>
<organism evidence="6 9">
    <name type="scientific">Legionella feeleii</name>
    <dbReference type="NCBI Taxonomy" id="453"/>
    <lineage>
        <taxon>Bacteria</taxon>
        <taxon>Pseudomonadati</taxon>
        <taxon>Pseudomonadota</taxon>
        <taxon>Gammaproteobacteria</taxon>
        <taxon>Legionellales</taxon>
        <taxon>Legionellaceae</taxon>
        <taxon>Legionella</taxon>
    </lineage>
</organism>
<evidence type="ECO:0000256" key="3">
    <source>
        <dbReference type="ARBA" id="ARBA00038695"/>
    </source>
</evidence>
<dbReference type="FunFam" id="3.30.160.100:FF:000001">
    <property type="entry name" value="Ribosome hibernation promoting factor"/>
    <property type="match status" value="1"/>
</dbReference>
<dbReference type="InterPro" id="IPR003489">
    <property type="entry name" value="RHF/RaiA"/>
</dbReference>
<dbReference type="InterPro" id="IPR050574">
    <property type="entry name" value="HPF/YfiA_ribosome-assoc"/>
</dbReference>
<accession>A0A0W0TZU7</accession>
<dbReference type="Pfam" id="PF02482">
    <property type="entry name" value="Ribosomal_S30AE"/>
    <property type="match status" value="1"/>
</dbReference>
<keyword evidence="9" id="KW-1185">Reference proteome</keyword>
<dbReference type="PATRIC" id="fig|453.4.peg.1287"/>
<protein>
    <recommendedName>
        <fullName evidence="4">Ribosome hibernation promoting factor</fullName>
    </recommendedName>
    <alternativeName>
        <fullName evidence="5">Hibernation factor HPF</fullName>
    </alternativeName>
</protein>
<dbReference type="InterPro" id="IPR036567">
    <property type="entry name" value="RHF-like"/>
</dbReference>
<dbReference type="GO" id="GO:0022627">
    <property type="term" value="C:cytosolic small ribosomal subunit"/>
    <property type="evidence" value="ECO:0007669"/>
    <property type="project" value="TreeGrafter"/>
</dbReference>
<dbReference type="PANTHER" id="PTHR33231">
    <property type="entry name" value="30S RIBOSOMAL PROTEIN"/>
    <property type="match status" value="1"/>
</dbReference>
<comment type="subunit">
    <text evidence="3">Associates exclusively with 100S ribosomes, which are dimers of 70S ribosomes.</text>
</comment>
<gene>
    <name evidence="6" type="primary">yhbH</name>
    <name evidence="6" type="ORF">Lfee_1195</name>
    <name evidence="8" type="ORF">NCTC11978_00692</name>
    <name evidence="7" type="ORF">NCTC12022_00888</name>
</gene>
<reference evidence="10 11" key="2">
    <citation type="submission" date="2018-06" db="EMBL/GenBank/DDBJ databases">
        <authorList>
            <consortium name="Pathogen Informatics"/>
            <person name="Doyle S."/>
        </authorList>
    </citation>
    <scope>NUCLEOTIDE SEQUENCE [LARGE SCALE GENOMIC DNA]</scope>
    <source>
        <strain evidence="8 11">NCTC11978</strain>
        <strain evidence="7 10">NCTC12022</strain>
    </source>
</reference>
<dbReference type="Proteomes" id="UP000054698">
    <property type="component" value="Unassembled WGS sequence"/>
</dbReference>
<dbReference type="EMBL" id="UGNY01000001">
    <property type="protein sequence ID" value="STX37524.1"/>
    <property type="molecule type" value="Genomic_DNA"/>
</dbReference>
<dbReference type="CDD" id="cd00552">
    <property type="entry name" value="RaiA"/>
    <property type="match status" value="1"/>
</dbReference>
<dbReference type="STRING" id="453.Lfee_1195"/>
<evidence type="ECO:0000313" key="6">
    <source>
        <dbReference type="EMBL" id="KTD01256.1"/>
    </source>
</evidence>
<dbReference type="EMBL" id="UASS01000007">
    <property type="protein sequence ID" value="SPX60172.1"/>
    <property type="molecule type" value="Genomic_DNA"/>
</dbReference>
<comment type="similarity">
    <text evidence="2">Belongs to the HPF/YfiA ribosome-associated protein family. Short HPF subfamily.</text>
</comment>
<evidence type="ECO:0000256" key="1">
    <source>
        <dbReference type="ARBA" id="ARBA00022845"/>
    </source>
</evidence>
<dbReference type="SUPFAM" id="SSF69754">
    <property type="entry name" value="Ribosome binding protein Y (YfiA homologue)"/>
    <property type="match status" value="1"/>
</dbReference>